<sequence length="183" mass="19155">MFGIALVTAIGMLRPQTGALPVPADVPDAVCDVEGVDQTVFYARSPVAVDGTYSFQAGPHSLTDVMGGDPAELVDLEMAEGSSDLAGHTLISPRELADEHGWQVGGTVELSAPGISQDTIELTVGGIFQHSSVFPKFIVSYDAATELVPPQANTILMVGVNGDGTVEHEQLRANLEDAVEDHS</sequence>
<gene>
    <name evidence="1" type="ORF">SAMN05661109_01101</name>
</gene>
<name>A0A1H9SGT8_9CORY</name>
<evidence type="ECO:0000313" key="1">
    <source>
        <dbReference type="EMBL" id="SER83825.1"/>
    </source>
</evidence>
<keyword evidence="2" id="KW-1185">Reference proteome</keyword>
<protein>
    <submittedName>
        <fullName evidence="1">Putative ABC transport system permease protein</fullName>
    </submittedName>
</protein>
<evidence type="ECO:0000313" key="2">
    <source>
        <dbReference type="Proteomes" id="UP000198929"/>
    </source>
</evidence>
<dbReference type="AlphaFoldDB" id="A0A1H9SGT8"/>
<dbReference type="RefSeq" id="WP_231910128.1">
    <property type="nucleotide sequence ID" value="NZ_CP047199.1"/>
</dbReference>
<dbReference type="STRING" id="1121357.SAMN05661109_01101"/>
<organism evidence="1 2">
    <name type="scientific">Corynebacterium cystitidis DSM 20524</name>
    <dbReference type="NCBI Taxonomy" id="1121357"/>
    <lineage>
        <taxon>Bacteria</taxon>
        <taxon>Bacillati</taxon>
        <taxon>Actinomycetota</taxon>
        <taxon>Actinomycetes</taxon>
        <taxon>Mycobacteriales</taxon>
        <taxon>Corynebacteriaceae</taxon>
        <taxon>Corynebacterium</taxon>
    </lineage>
</organism>
<dbReference type="Proteomes" id="UP000198929">
    <property type="component" value="Unassembled WGS sequence"/>
</dbReference>
<reference evidence="2" key="1">
    <citation type="submission" date="2016-10" db="EMBL/GenBank/DDBJ databases">
        <authorList>
            <person name="Varghese N."/>
            <person name="Submissions S."/>
        </authorList>
    </citation>
    <scope>NUCLEOTIDE SEQUENCE [LARGE SCALE GENOMIC DNA]</scope>
    <source>
        <strain evidence="2">DSM 20524</strain>
    </source>
</reference>
<dbReference type="EMBL" id="FOGQ01000004">
    <property type="protein sequence ID" value="SER83825.1"/>
    <property type="molecule type" value="Genomic_DNA"/>
</dbReference>
<accession>A0A1H9SGT8</accession>
<proteinExistence type="predicted"/>